<dbReference type="EMBL" id="CP091244">
    <property type="protein sequence ID" value="UJS26282.1"/>
    <property type="molecule type" value="Genomic_DNA"/>
</dbReference>
<reference evidence="1" key="1">
    <citation type="journal article" date="2022" name="Microorganisms">
        <title>Two New Species of Filamentous Sulfur Bacteria of the Genus Thiothrix, Thiothrix winogradskyi sp. nov. and 'Candidatus Thiothrix sulfatifontis' sp. nov.</title>
        <authorList>
            <person name="Ravin N.V."/>
            <person name="Rossetti S."/>
            <person name="Beletsky A.V."/>
            <person name="Kadnikov V.V."/>
            <person name="Rudenko T.S."/>
            <person name="Smolyakov D.D."/>
            <person name="Moskvitina M.I."/>
            <person name="Gureeva M.V."/>
            <person name="Mardanov A.V."/>
            <person name="Grabovich M.Y."/>
        </authorList>
    </citation>
    <scope>NUCLEOTIDE SEQUENCE</scope>
    <source>
        <strain evidence="1">CT3</strain>
    </source>
</reference>
<organism evidence="1 2">
    <name type="scientific">Thiothrix winogradskyi</name>
    <dbReference type="NCBI Taxonomy" id="96472"/>
    <lineage>
        <taxon>Bacteria</taxon>
        <taxon>Pseudomonadati</taxon>
        <taxon>Pseudomonadota</taxon>
        <taxon>Gammaproteobacteria</taxon>
        <taxon>Thiotrichales</taxon>
        <taxon>Thiotrichaceae</taxon>
        <taxon>Thiothrix</taxon>
    </lineage>
</organism>
<keyword evidence="2" id="KW-1185">Reference proteome</keyword>
<name>A0ABY3T365_9GAMM</name>
<proteinExistence type="predicted"/>
<gene>
    <name evidence="1" type="ORF">L2Y54_09645</name>
</gene>
<protein>
    <submittedName>
        <fullName evidence="1">Uncharacterized protein</fullName>
    </submittedName>
</protein>
<evidence type="ECO:0000313" key="1">
    <source>
        <dbReference type="EMBL" id="UJS26282.1"/>
    </source>
</evidence>
<accession>A0ABY3T365</accession>
<dbReference type="Proteomes" id="UP001054801">
    <property type="component" value="Chromosome"/>
</dbReference>
<sequence>MGNLPAGTWVRAANGTVHGFSRGMVLPKGAEVFVVPEGAETPDDVAVAAEEAPAVEVKPAAGKKRAGG</sequence>
<dbReference type="RefSeq" id="WP_236501654.1">
    <property type="nucleotide sequence ID" value="NZ_CP091244.1"/>
</dbReference>
<evidence type="ECO:0000313" key="2">
    <source>
        <dbReference type="Proteomes" id="UP001054801"/>
    </source>
</evidence>